<evidence type="ECO:0000313" key="1">
    <source>
        <dbReference type="EMBL" id="CAK0850700.1"/>
    </source>
</evidence>
<comment type="caution">
    <text evidence="1">The sequence shown here is derived from an EMBL/GenBank/DDBJ whole genome shotgun (WGS) entry which is preliminary data.</text>
</comment>
<name>A0ABN9TX51_9DINO</name>
<keyword evidence="2" id="KW-1185">Reference proteome</keyword>
<organism evidence="1 2">
    <name type="scientific">Prorocentrum cordatum</name>
    <dbReference type="NCBI Taxonomy" id="2364126"/>
    <lineage>
        <taxon>Eukaryota</taxon>
        <taxon>Sar</taxon>
        <taxon>Alveolata</taxon>
        <taxon>Dinophyceae</taxon>
        <taxon>Prorocentrales</taxon>
        <taxon>Prorocentraceae</taxon>
        <taxon>Prorocentrum</taxon>
    </lineage>
</organism>
<dbReference type="EMBL" id="CAUYUJ010015171">
    <property type="protein sequence ID" value="CAK0850700.1"/>
    <property type="molecule type" value="Genomic_DNA"/>
</dbReference>
<accession>A0ABN9TX51</accession>
<reference evidence="1" key="1">
    <citation type="submission" date="2023-10" db="EMBL/GenBank/DDBJ databases">
        <authorList>
            <person name="Chen Y."/>
            <person name="Shah S."/>
            <person name="Dougan E. K."/>
            <person name="Thang M."/>
            <person name="Chan C."/>
        </authorList>
    </citation>
    <scope>NUCLEOTIDE SEQUENCE [LARGE SCALE GENOMIC DNA]</scope>
</reference>
<evidence type="ECO:0008006" key="3">
    <source>
        <dbReference type="Google" id="ProtNLM"/>
    </source>
</evidence>
<sequence length="520" mass="56338">MVPAKKKKPDHSLVVTWIGSKTPRNRTEVIGLTKWMQTISPSCPKQAALAQAFARFVHRAGLATSYADYYEAFFKPFCDTTVNSAWKRATSAKVKAKPTAAQFCKDNLSLVVSAMPEEPLKKVLGCNGDCGTVLSELNTVIGSGDAGMAMWPFALLTVLGKKVDGIIEEEAVKWGKAGPLTQESLQQQKTDIIAKVADIENNELLPASRAVEFTVAGTKFTFDVESLAHHVSLQLSFVWRPIATNANLLEKLFCYDAVLPNPRPISDVRVSECLYGGPNAARKGANKAFRESGDLTGEQTRNTMKKIKASFVVSDPDFDADALLIMSVGGDNGYVRLVVAMEKLFPTAGGQKNVETVLHEIAAMVNDNIYKLASKAAQVMHDAVKKVLCSLVDAKCPELGSLEAEPKVKGLVDKFDYFVRFTESSGQGSKGRVLTGLAAMKAKLQQVTEKKAQGPVTKADVEELETYMFLVPDSDKANFLAIIKEANDSQSAHLQKAAKAKKGASSKKDKAVSEAMAMFT</sequence>
<proteinExistence type="predicted"/>
<gene>
    <name evidence="1" type="ORF">PCOR1329_LOCUS43023</name>
</gene>
<dbReference type="Proteomes" id="UP001189429">
    <property type="component" value="Unassembled WGS sequence"/>
</dbReference>
<protein>
    <recommendedName>
        <fullName evidence="3">FACT complex subunit</fullName>
    </recommendedName>
</protein>
<evidence type="ECO:0000313" key="2">
    <source>
        <dbReference type="Proteomes" id="UP001189429"/>
    </source>
</evidence>